<feature type="domain" description="AAA" evidence="1">
    <location>
        <begin position="7"/>
        <end position="177"/>
    </location>
</feature>
<dbReference type="Pfam" id="PF13614">
    <property type="entry name" value="AAA_31"/>
    <property type="match status" value="1"/>
</dbReference>
<dbReference type="PANTHER" id="PTHR13696">
    <property type="entry name" value="P-LOOP CONTAINING NUCLEOSIDE TRIPHOSPHATE HYDROLASE"/>
    <property type="match status" value="1"/>
</dbReference>
<dbReference type="STRING" id="118168.MC7420_4678"/>
<dbReference type="SUPFAM" id="SSF52540">
    <property type="entry name" value="P-loop containing nucleoside triphosphate hydrolases"/>
    <property type="match status" value="1"/>
</dbReference>
<keyword evidence="3" id="KW-1185">Reference proteome</keyword>
<accession>B4VNU4</accession>
<evidence type="ECO:0000313" key="3">
    <source>
        <dbReference type="Proteomes" id="UP000003835"/>
    </source>
</evidence>
<dbReference type="PANTHER" id="PTHR13696:SF52">
    <property type="entry name" value="PARA FAMILY PROTEIN CT_582"/>
    <property type="match status" value="1"/>
</dbReference>
<name>B4VNU4_9CYAN</name>
<organism evidence="2 3">
    <name type="scientific">Coleofasciculus chthonoplastes PCC 7420</name>
    <dbReference type="NCBI Taxonomy" id="118168"/>
    <lineage>
        <taxon>Bacteria</taxon>
        <taxon>Bacillati</taxon>
        <taxon>Cyanobacteriota</taxon>
        <taxon>Cyanophyceae</taxon>
        <taxon>Coleofasciculales</taxon>
        <taxon>Coleofasciculaceae</taxon>
        <taxon>Coleofasciculus</taxon>
    </lineage>
</organism>
<dbReference type="AlphaFoldDB" id="B4VNU4"/>
<dbReference type="RefSeq" id="WP_006100153.1">
    <property type="nucleotide sequence ID" value="NZ_DS989846.1"/>
</dbReference>
<dbReference type="Proteomes" id="UP000003835">
    <property type="component" value="Unassembled WGS sequence"/>
</dbReference>
<dbReference type="CDD" id="cd02042">
    <property type="entry name" value="ParAB_family"/>
    <property type="match status" value="1"/>
</dbReference>
<dbReference type="Gene3D" id="3.40.50.300">
    <property type="entry name" value="P-loop containing nucleotide triphosphate hydrolases"/>
    <property type="match status" value="1"/>
</dbReference>
<proteinExistence type="predicted"/>
<dbReference type="InterPro" id="IPR025669">
    <property type="entry name" value="AAA_dom"/>
</dbReference>
<dbReference type="HOGENOM" id="CLU_037612_1_3_3"/>
<evidence type="ECO:0000259" key="1">
    <source>
        <dbReference type="Pfam" id="PF13614"/>
    </source>
</evidence>
<dbReference type="OrthoDB" id="479754at2"/>
<dbReference type="InterPro" id="IPR027417">
    <property type="entry name" value="P-loop_NTPase"/>
</dbReference>
<dbReference type="eggNOG" id="COG1192">
    <property type="taxonomic scope" value="Bacteria"/>
</dbReference>
<sequence>MGKKEGKSVAFANVKGGTGKTTTCVNVAGYLAKRGNQVLVVDFDPQGNATSGLGIDGRCLQYSMYDAFLSQCQGYSGVPITKVILETDIENLHIAPSVLNLGVAPMLLQDTKDKTGILQRILEPVQRFYDYILIDVPSDAGLFLFNSLRATEQIVVPIDPGIFSWESLEHLKAYCYDLVQNKGHRIKDWTIVLNKTVSQTSQSRKSSQLNPSDEIESSLQERSDPVFVVPYSVLVYRSQQEGLPISHYTNKASKIGKAYAAIATHLTRVSNFTEIPDKEPSF</sequence>
<dbReference type="EMBL" id="DS989846">
    <property type="protein sequence ID" value="EDX76422.1"/>
    <property type="molecule type" value="Genomic_DNA"/>
</dbReference>
<dbReference type="InterPro" id="IPR050678">
    <property type="entry name" value="DNA_Partitioning_ATPase"/>
</dbReference>
<reference evidence="2 3" key="1">
    <citation type="submission" date="2008-07" db="EMBL/GenBank/DDBJ databases">
        <authorList>
            <person name="Tandeau de Marsac N."/>
            <person name="Ferriera S."/>
            <person name="Johnson J."/>
            <person name="Kravitz S."/>
            <person name="Beeson K."/>
            <person name="Sutton G."/>
            <person name="Rogers Y.-H."/>
            <person name="Friedman R."/>
            <person name="Frazier M."/>
            <person name="Venter J.C."/>
        </authorList>
    </citation>
    <scope>NUCLEOTIDE SEQUENCE [LARGE SCALE GENOMIC DNA]</scope>
    <source>
        <strain evidence="2 3">PCC 7420</strain>
    </source>
</reference>
<protein>
    <recommendedName>
        <fullName evidence="1">AAA domain-containing protein</fullName>
    </recommendedName>
</protein>
<gene>
    <name evidence="2" type="ORF">MC7420_4678</name>
</gene>
<evidence type="ECO:0000313" key="2">
    <source>
        <dbReference type="EMBL" id="EDX76422.1"/>
    </source>
</evidence>